<keyword evidence="4" id="KW-0489">Methyltransferase</keyword>
<gene>
    <name evidence="4" type="ORF">FN846DRAFT_596697</name>
</gene>
<accession>A0A5J5F152</accession>
<evidence type="ECO:0000256" key="2">
    <source>
        <dbReference type="SAM" id="Phobius"/>
    </source>
</evidence>
<name>A0A5J5F152_9PEZI</name>
<dbReference type="Gene3D" id="3.30.470.20">
    <property type="entry name" value="ATP-grasp fold, B domain"/>
    <property type="match status" value="1"/>
</dbReference>
<dbReference type="OrthoDB" id="186626at2759"/>
<evidence type="ECO:0000256" key="1">
    <source>
        <dbReference type="PROSITE-ProRule" id="PRU00409"/>
    </source>
</evidence>
<keyword evidence="2" id="KW-0472">Membrane</keyword>
<evidence type="ECO:0000313" key="4">
    <source>
        <dbReference type="EMBL" id="KAA8909635.1"/>
    </source>
</evidence>
<keyword evidence="2" id="KW-0812">Transmembrane</keyword>
<dbReference type="SUPFAM" id="SSF56059">
    <property type="entry name" value="Glutathione synthetase ATP-binding domain-like"/>
    <property type="match status" value="1"/>
</dbReference>
<reference evidence="4 5" key="1">
    <citation type="submission" date="2019-09" db="EMBL/GenBank/DDBJ databases">
        <title>Draft genome of the ectomycorrhizal ascomycete Sphaerosporella brunnea.</title>
        <authorList>
            <consortium name="DOE Joint Genome Institute"/>
            <person name="Benucci G.M."/>
            <person name="Marozzi G."/>
            <person name="Antonielli L."/>
            <person name="Sanchez S."/>
            <person name="Marco P."/>
            <person name="Wang X."/>
            <person name="Falini L.B."/>
            <person name="Barry K."/>
            <person name="Haridas S."/>
            <person name="Lipzen A."/>
            <person name="Labutti K."/>
            <person name="Grigoriev I.V."/>
            <person name="Murat C."/>
            <person name="Martin F."/>
            <person name="Albertini E."/>
            <person name="Donnini D."/>
            <person name="Bonito G."/>
        </authorList>
    </citation>
    <scope>NUCLEOTIDE SEQUENCE [LARGE SCALE GENOMIC DNA]</scope>
    <source>
        <strain evidence="4 5">Sb_GMNB300</strain>
    </source>
</reference>
<dbReference type="AlphaFoldDB" id="A0A5J5F152"/>
<keyword evidence="4" id="KW-0808">Transferase</keyword>
<dbReference type="PROSITE" id="PS50975">
    <property type="entry name" value="ATP_GRASP"/>
    <property type="match status" value="1"/>
</dbReference>
<dbReference type="GO" id="GO:0005524">
    <property type="term" value="F:ATP binding"/>
    <property type="evidence" value="ECO:0007669"/>
    <property type="project" value="UniProtKB-UniRule"/>
</dbReference>
<keyword evidence="5" id="KW-1185">Reference proteome</keyword>
<keyword evidence="1" id="KW-0067">ATP-binding</keyword>
<comment type="caution">
    <text evidence="4">The sequence shown here is derived from an EMBL/GenBank/DDBJ whole genome shotgun (WGS) entry which is preliminary data.</text>
</comment>
<dbReference type="Proteomes" id="UP000326924">
    <property type="component" value="Unassembled WGS sequence"/>
</dbReference>
<feature type="domain" description="ATP-grasp" evidence="3">
    <location>
        <begin position="186"/>
        <end position="382"/>
    </location>
</feature>
<organism evidence="4 5">
    <name type="scientific">Sphaerosporella brunnea</name>
    <dbReference type="NCBI Taxonomy" id="1250544"/>
    <lineage>
        <taxon>Eukaryota</taxon>
        <taxon>Fungi</taxon>
        <taxon>Dikarya</taxon>
        <taxon>Ascomycota</taxon>
        <taxon>Pezizomycotina</taxon>
        <taxon>Pezizomycetes</taxon>
        <taxon>Pezizales</taxon>
        <taxon>Pyronemataceae</taxon>
        <taxon>Sphaerosporella</taxon>
    </lineage>
</organism>
<dbReference type="GO" id="GO:0046872">
    <property type="term" value="F:metal ion binding"/>
    <property type="evidence" value="ECO:0007669"/>
    <property type="project" value="InterPro"/>
</dbReference>
<feature type="transmembrane region" description="Helical" evidence="2">
    <location>
        <begin position="403"/>
        <end position="424"/>
    </location>
</feature>
<evidence type="ECO:0000313" key="5">
    <source>
        <dbReference type="Proteomes" id="UP000326924"/>
    </source>
</evidence>
<dbReference type="InParanoid" id="A0A5J5F152"/>
<dbReference type="GO" id="GO:0032259">
    <property type="term" value="P:methylation"/>
    <property type="evidence" value="ECO:0007669"/>
    <property type="project" value="UniProtKB-KW"/>
</dbReference>
<keyword evidence="1" id="KW-0547">Nucleotide-binding</keyword>
<feature type="transmembrane region" description="Helical" evidence="2">
    <location>
        <begin position="20"/>
        <end position="44"/>
    </location>
</feature>
<feature type="transmembrane region" description="Helical" evidence="2">
    <location>
        <begin position="460"/>
        <end position="478"/>
    </location>
</feature>
<proteinExistence type="predicted"/>
<dbReference type="Gene3D" id="3.40.50.20">
    <property type="match status" value="1"/>
</dbReference>
<dbReference type="InterPro" id="IPR011761">
    <property type="entry name" value="ATP-grasp"/>
</dbReference>
<keyword evidence="2" id="KW-1133">Transmembrane helix</keyword>
<sequence length="495" mass="55425">MPEPVPLLTHLLKNISLLSLSLLTLPLTSTLVAICLLLNFLYPLQPPPTLPSKRKHTVLISSLAMGKGLSLARAFHKAGHTVIGVDFSSTHFAGCTVPSAGRFSRALEKYFTVATPHDVASRKAYEDDMLRLIKAEGVDLWICVSGVASTVEDALLKHKIEKETRCKVFQPSPETVETLHEKHRFINCVAAAGLKVPTTVLVESRHEVFEALEKYQGAEFIIKCVEPDGASRADMTLLPQPTKAATKRFVDSLDISPKKRWVVQQFVRGKEYCTHAVVVKGKVKAFVACESCEMLMAYAALPAAGRLHRAMLSFTQHMAQILEDGNVTGQLSFDFMVEEGEREVTLFPIECNPRTHTAVILLSQHPRMLADAYLSLLGEKVNGELAADTIYQLSPEDTTTGHYYYWVGYELVVNFLYPLLQAFLLKLSLLDALKEALGFAAKVLCWKDAMFETWDPLPWWWLYHVYYPGIFLTSLVTGRRWRRVTVSTTTVYESC</sequence>
<protein>
    <submittedName>
        <fullName evidence="4">Catechol O-methyltransferase</fullName>
    </submittedName>
</protein>
<dbReference type="GO" id="GO:0008168">
    <property type="term" value="F:methyltransferase activity"/>
    <property type="evidence" value="ECO:0007669"/>
    <property type="project" value="UniProtKB-KW"/>
</dbReference>
<evidence type="ECO:0000259" key="3">
    <source>
        <dbReference type="PROSITE" id="PS50975"/>
    </source>
</evidence>
<dbReference type="EMBL" id="VXIS01000055">
    <property type="protein sequence ID" value="KAA8909635.1"/>
    <property type="molecule type" value="Genomic_DNA"/>
</dbReference>